<dbReference type="NCBIfam" id="TIGR01640">
    <property type="entry name" value="F_box_assoc_1"/>
    <property type="match status" value="2"/>
</dbReference>
<dbReference type="SMART" id="SM00256">
    <property type="entry name" value="FBOX"/>
    <property type="match status" value="1"/>
</dbReference>
<dbReference type="InterPro" id="IPR013187">
    <property type="entry name" value="F-box-assoc_dom_typ3"/>
</dbReference>
<dbReference type="Proteomes" id="UP001396334">
    <property type="component" value="Unassembled WGS sequence"/>
</dbReference>
<dbReference type="PANTHER" id="PTHR31672:SF13">
    <property type="entry name" value="F-BOX PROTEIN CPR30-LIKE"/>
    <property type="match status" value="1"/>
</dbReference>
<evidence type="ECO:0000313" key="3">
    <source>
        <dbReference type="Proteomes" id="UP001396334"/>
    </source>
</evidence>
<accession>A0ABR2S3Q7</accession>
<dbReference type="InterPro" id="IPR050796">
    <property type="entry name" value="SCF_F-box_component"/>
</dbReference>
<organism evidence="2 3">
    <name type="scientific">Hibiscus sabdariffa</name>
    <name type="common">roselle</name>
    <dbReference type="NCBI Taxonomy" id="183260"/>
    <lineage>
        <taxon>Eukaryota</taxon>
        <taxon>Viridiplantae</taxon>
        <taxon>Streptophyta</taxon>
        <taxon>Embryophyta</taxon>
        <taxon>Tracheophyta</taxon>
        <taxon>Spermatophyta</taxon>
        <taxon>Magnoliopsida</taxon>
        <taxon>eudicotyledons</taxon>
        <taxon>Gunneridae</taxon>
        <taxon>Pentapetalae</taxon>
        <taxon>rosids</taxon>
        <taxon>malvids</taxon>
        <taxon>Malvales</taxon>
        <taxon>Malvaceae</taxon>
        <taxon>Malvoideae</taxon>
        <taxon>Hibiscus</taxon>
    </lineage>
</organism>
<feature type="domain" description="F-box" evidence="1">
    <location>
        <begin position="1"/>
        <end position="43"/>
    </location>
</feature>
<gene>
    <name evidence="2" type="ORF">V6N11_054377</name>
</gene>
<comment type="caution">
    <text evidence="2">The sequence shown here is derived from an EMBL/GenBank/DDBJ whole genome shotgun (WGS) entry which is preliminary data.</text>
</comment>
<dbReference type="EMBL" id="JBBPBN010000017">
    <property type="protein sequence ID" value="KAK9019870.1"/>
    <property type="molecule type" value="Genomic_DNA"/>
</dbReference>
<protein>
    <recommendedName>
        <fullName evidence="1">F-box domain-containing protein</fullName>
    </recommendedName>
</protein>
<keyword evidence="3" id="KW-1185">Reference proteome</keyword>
<dbReference type="CDD" id="cd22157">
    <property type="entry name" value="F-box_AtFBW1-like"/>
    <property type="match status" value="1"/>
</dbReference>
<dbReference type="InterPro" id="IPR017451">
    <property type="entry name" value="F-box-assoc_interact_dom"/>
</dbReference>
<dbReference type="InterPro" id="IPR006527">
    <property type="entry name" value="F-box-assoc_dom_typ1"/>
</dbReference>
<evidence type="ECO:0000259" key="1">
    <source>
        <dbReference type="PROSITE" id="PS50181"/>
    </source>
</evidence>
<dbReference type="SUPFAM" id="SSF81383">
    <property type="entry name" value="F-box domain"/>
    <property type="match status" value="1"/>
</dbReference>
<dbReference type="PROSITE" id="PS50181">
    <property type="entry name" value="FBOX"/>
    <property type="match status" value="1"/>
</dbReference>
<proteinExistence type="predicted"/>
<reference evidence="2 3" key="1">
    <citation type="journal article" date="2024" name="G3 (Bethesda)">
        <title>Genome assembly of Hibiscus sabdariffa L. provides insights into metabolisms of medicinal natural products.</title>
        <authorList>
            <person name="Kim T."/>
        </authorList>
    </citation>
    <scope>NUCLEOTIDE SEQUENCE [LARGE SCALE GENOMIC DNA]</scope>
    <source>
        <strain evidence="2">TK-2024</strain>
        <tissue evidence="2">Old leaves</tissue>
    </source>
</reference>
<dbReference type="Gene3D" id="1.20.1280.50">
    <property type="match status" value="1"/>
</dbReference>
<sequence length="681" mass="77905">MAAFPIDVLTDILRALPVKALTRFKCVSKSWDSLIKDPHFVKLHLHHSFRTNSNVKLVLDGRTNFVDDEDEDDDDEKAYSVDFDSLGNLEQLPRPFPTAGTGFMSRIFGSCNGLLAVYHNEAGIALWNPSTRTCHYLPKLTIGDMIERDYHILGFGYDVIGDDYKVVRMIDSGKSVMVYSLKTDSWKRIKDCPYQIPFSERQDGAYAYGSLHWVGDERDRYFGGRLIFGLDLGTEEFHQVPEPDVRFRNFGYKNVGVLGGSLCVFREYTNCYDEDHIILWVMKEYGVKESWTQLVYLSREGWQLTSIYYTRAIAYSRRGDQILLDDGGSRRRPAWLNLEKQTGQTLGIPGAPTTNNNVKLVLDSRTNVYVKDDNDDDDENEDYDETYSVDFDSLGNLEQLPRPFRSAGSGSRIFGSCNGLLAICHLEESGIALWNPSTRTFHHLPKLRTGDGIEIHYHILGFGYDVIGDDYKVMLLTGSGKSVMIYSLRTDSWKRIKDCPYQIPFTCNQDGAYANGSLHWVGDENDEHSKGRLIFGLDLGPRSSTEFHRVPEPYVRFRNFGYKNVGVLGGSLCVFWEYTDRYDEDHSILWVMKEYGVKESWTELVHLSGEEWQLKSIYDTRAVAYSRRGDRILLDDEGRSRQPAWLNLEKKTGQYVRIPGAPTRFTAMIYVESLVSALPMH</sequence>
<dbReference type="Pfam" id="PF00646">
    <property type="entry name" value="F-box"/>
    <property type="match status" value="1"/>
</dbReference>
<evidence type="ECO:0000313" key="2">
    <source>
        <dbReference type="EMBL" id="KAK9019870.1"/>
    </source>
</evidence>
<dbReference type="InterPro" id="IPR001810">
    <property type="entry name" value="F-box_dom"/>
</dbReference>
<dbReference type="PANTHER" id="PTHR31672">
    <property type="entry name" value="BNACNNG10540D PROTEIN"/>
    <property type="match status" value="1"/>
</dbReference>
<name>A0ABR2S3Q7_9ROSI</name>
<dbReference type="Pfam" id="PF07734">
    <property type="entry name" value="FBA_1"/>
    <property type="match status" value="1"/>
</dbReference>
<dbReference type="InterPro" id="IPR036047">
    <property type="entry name" value="F-box-like_dom_sf"/>
</dbReference>
<dbReference type="Pfam" id="PF08268">
    <property type="entry name" value="FBA_3"/>
    <property type="match status" value="1"/>
</dbReference>